<evidence type="ECO:0000256" key="6">
    <source>
        <dbReference type="ARBA" id="ARBA00022806"/>
    </source>
</evidence>
<organism evidence="10 11">
    <name type="scientific">Halorubrum glutamatedens</name>
    <dbReference type="NCBI Taxonomy" id="2707018"/>
    <lineage>
        <taxon>Archaea</taxon>
        <taxon>Methanobacteriati</taxon>
        <taxon>Methanobacteriota</taxon>
        <taxon>Stenosarchaea group</taxon>
        <taxon>Halobacteria</taxon>
        <taxon>Halobacteriales</taxon>
        <taxon>Haloferacaceae</taxon>
        <taxon>Halorubrum</taxon>
    </lineage>
</organism>
<name>A0ABD5QUW5_9EURY</name>
<comment type="similarity">
    <text evidence="2">In the central section; belongs to the CRISPR-associated helicase Cas3 family.</text>
</comment>
<keyword evidence="8" id="KW-0051">Antiviral defense</keyword>
<dbReference type="GO" id="GO:0051607">
    <property type="term" value="P:defense response to virus"/>
    <property type="evidence" value="ECO:0007669"/>
    <property type="project" value="UniProtKB-KW"/>
</dbReference>
<dbReference type="PROSITE" id="PS51643">
    <property type="entry name" value="HD_CAS3"/>
    <property type="match status" value="1"/>
</dbReference>
<dbReference type="InterPro" id="IPR006935">
    <property type="entry name" value="Helicase/UvrB_N"/>
</dbReference>
<sequence length="877" mass="97622">MSVRYSHPPEDGHDGVHLQEHLDDVARRASKIVPDEASTPADKSLQRVVKTLAYVHDFGKATTFFQEYLRHNTEPEYKPCRYHAPIGSFAAYYALDTQGFETETCLAGFVAVAKHHGRLPDVTQYIHNRAYNSENSTGGAQTNAEQQQAAIAMQLNDIEEHVPELATDIFNGATDSHGSWDDFRYSYKELLDEIAAAVATESGTTISRDSLSDSCYGLVLECWGSLVLADKTSAASRSKDASSGEPYKAERPSMRVLDEYVDDLESSSPADPDGSRTERLNHYRSRARSAVIANAEEFAEGGGGVATLTLPTGMGKTLSGLSAAQTIRDKLGGERIVYALPFTSIIDQVVNEVEEIYETDTLGRLLTAHHHLSETKIVDEDDVDADKADRNDDVAGMLAESWRAGLTVTTFVQLFESLAGPANKQSMKISALRDSVVILDEPQSLPLDWWKLIPRLVTILTEQYNATVIAMTATQPQLFDAGTERIGNVSELVDDPDVYFEATERVQYELDVSAERYLETQSEPKAYPDAGAELLSAVDAGASTLAVCNTIDSARTLFDELTGPRRSLLSVGDVYANELEAADTTADIDPEALATRIKNQSDVSILHLSTRLRPLDRLKLIETAKELTDDEHGLITVSTQLIEAGVDISFDRVYRDLAPIDSIVQAAGRCNRSFEREQGRVIIWWLDVPDEQKKTPAEAVYNRGATLLPVAAETLDSIREADTPLSETAVARTAVTEYYRRLHADKNVGKQEYVEYVDDLRGDKLRELSLIDQRNAVDIIICRTEAERRQVEQVRDAWKHYEFDRVRRLMDELKELRVSMPIYRGESDKKEKIGQLNPVHEDTDVLCLDTREHGLSQYFDQNTGFVIPDSTAERRII</sequence>
<feature type="domain" description="HD Cas3-type" evidence="9">
    <location>
        <begin position="11"/>
        <end position="232"/>
    </location>
</feature>
<evidence type="ECO:0000256" key="2">
    <source>
        <dbReference type="ARBA" id="ARBA00009046"/>
    </source>
</evidence>
<proteinExistence type="inferred from homology"/>
<dbReference type="GO" id="GO:0004386">
    <property type="term" value="F:helicase activity"/>
    <property type="evidence" value="ECO:0007669"/>
    <property type="project" value="UniProtKB-KW"/>
</dbReference>
<keyword evidence="4" id="KW-0547">Nucleotide-binding</keyword>
<dbReference type="RefSeq" id="WP_122105191.1">
    <property type="nucleotide sequence ID" value="NZ_JBHSKV010000018.1"/>
</dbReference>
<evidence type="ECO:0000256" key="5">
    <source>
        <dbReference type="ARBA" id="ARBA00022801"/>
    </source>
</evidence>
<dbReference type="Proteomes" id="UP001596145">
    <property type="component" value="Unassembled WGS sequence"/>
</dbReference>
<accession>A0ABD5QUW5</accession>
<dbReference type="GO" id="GO:0004519">
    <property type="term" value="F:endonuclease activity"/>
    <property type="evidence" value="ECO:0007669"/>
    <property type="project" value="UniProtKB-KW"/>
</dbReference>
<dbReference type="Gene3D" id="3.40.50.300">
    <property type="entry name" value="P-loop containing nucleotide triphosphate hydrolases"/>
    <property type="match status" value="2"/>
</dbReference>
<gene>
    <name evidence="10" type="ORF">ACFPJA_14270</name>
</gene>
<evidence type="ECO:0000256" key="7">
    <source>
        <dbReference type="ARBA" id="ARBA00022840"/>
    </source>
</evidence>
<dbReference type="GO" id="GO:0005524">
    <property type="term" value="F:ATP binding"/>
    <property type="evidence" value="ECO:0007669"/>
    <property type="project" value="UniProtKB-KW"/>
</dbReference>
<keyword evidence="10" id="KW-0540">Nuclease</keyword>
<dbReference type="InterPro" id="IPR038257">
    <property type="entry name" value="CRISPR-assoc_Cas3_HD_sf"/>
</dbReference>
<dbReference type="SUPFAM" id="SSF52540">
    <property type="entry name" value="P-loop containing nucleoside triphosphate hydrolases"/>
    <property type="match status" value="1"/>
</dbReference>
<dbReference type="GO" id="GO:0016787">
    <property type="term" value="F:hydrolase activity"/>
    <property type="evidence" value="ECO:0007669"/>
    <property type="project" value="UniProtKB-KW"/>
</dbReference>
<evidence type="ECO:0000313" key="11">
    <source>
        <dbReference type="Proteomes" id="UP001596145"/>
    </source>
</evidence>
<protein>
    <submittedName>
        <fullName evidence="10">CRISPR-associated endonuclease Cas3</fullName>
    </submittedName>
</protein>
<dbReference type="InterPro" id="IPR054712">
    <property type="entry name" value="Cas3-like_dom"/>
</dbReference>
<dbReference type="NCBIfam" id="TIGR01596">
    <property type="entry name" value="cas3_HD"/>
    <property type="match status" value="1"/>
</dbReference>
<evidence type="ECO:0000256" key="8">
    <source>
        <dbReference type="ARBA" id="ARBA00023118"/>
    </source>
</evidence>
<evidence type="ECO:0000256" key="4">
    <source>
        <dbReference type="ARBA" id="ARBA00022741"/>
    </source>
</evidence>
<keyword evidence="10" id="KW-0255">Endonuclease</keyword>
<dbReference type="InterPro" id="IPR006483">
    <property type="entry name" value="CRISPR-assoc_Cas3_HD"/>
</dbReference>
<dbReference type="CDD" id="cd17930">
    <property type="entry name" value="DEXHc_cas3"/>
    <property type="match status" value="1"/>
</dbReference>
<keyword evidence="11" id="KW-1185">Reference proteome</keyword>
<keyword evidence="7" id="KW-0067">ATP-binding</keyword>
<keyword evidence="6" id="KW-0347">Helicase</keyword>
<dbReference type="GO" id="GO:0046872">
    <property type="term" value="F:metal ion binding"/>
    <property type="evidence" value="ECO:0007669"/>
    <property type="project" value="UniProtKB-KW"/>
</dbReference>
<evidence type="ECO:0000259" key="9">
    <source>
        <dbReference type="PROSITE" id="PS51643"/>
    </source>
</evidence>
<comment type="similarity">
    <text evidence="1">In the N-terminal section; belongs to the CRISPR-associated nuclease Cas3-HD family.</text>
</comment>
<dbReference type="InterPro" id="IPR027417">
    <property type="entry name" value="P-loop_NTPase"/>
</dbReference>
<evidence type="ECO:0000256" key="3">
    <source>
        <dbReference type="ARBA" id="ARBA00022723"/>
    </source>
</evidence>
<dbReference type="Pfam" id="PF04851">
    <property type="entry name" value="ResIII"/>
    <property type="match status" value="1"/>
</dbReference>
<dbReference type="Gene3D" id="1.10.3210.30">
    <property type="match status" value="1"/>
</dbReference>
<dbReference type="Pfam" id="PF18019">
    <property type="entry name" value="Cas3_HD"/>
    <property type="match status" value="1"/>
</dbReference>
<evidence type="ECO:0000256" key="1">
    <source>
        <dbReference type="ARBA" id="ARBA00006847"/>
    </source>
</evidence>
<dbReference type="AlphaFoldDB" id="A0ABD5QUW5"/>
<comment type="caution">
    <text evidence="10">The sequence shown here is derived from an EMBL/GenBank/DDBJ whole genome shotgun (WGS) entry which is preliminary data.</text>
</comment>
<dbReference type="Pfam" id="PF22590">
    <property type="entry name" value="Cas3-like_C_2"/>
    <property type="match status" value="1"/>
</dbReference>
<dbReference type="EMBL" id="JBHSKV010000018">
    <property type="protein sequence ID" value="MFC5135877.1"/>
    <property type="molecule type" value="Genomic_DNA"/>
</dbReference>
<dbReference type="CDD" id="cd09641">
    <property type="entry name" value="Cas3''_I"/>
    <property type="match status" value="1"/>
</dbReference>
<reference evidence="10 11" key="1">
    <citation type="journal article" date="2019" name="Int. J. Syst. Evol. Microbiol.">
        <title>The Global Catalogue of Microorganisms (GCM) 10K type strain sequencing project: providing services to taxonomists for standard genome sequencing and annotation.</title>
        <authorList>
            <consortium name="The Broad Institute Genomics Platform"/>
            <consortium name="The Broad Institute Genome Sequencing Center for Infectious Disease"/>
            <person name="Wu L."/>
            <person name="Ma J."/>
        </authorList>
    </citation>
    <scope>NUCLEOTIDE SEQUENCE [LARGE SCALE GENOMIC DNA]</scope>
    <source>
        <strain evidence="10 11">CGMCC 1.16026</strain>
    </source>
</reference>
<keyword evidence="3" id="KW-0479">Metal-binding</keyword>
<evidence type="ECO:0000313" key="10">
    <source>
        <dbReference type="EMBL" id="MFC5135877.1"/>
    </source>
</evidence>
<keyword evidence="5" id="KW-0378">Hydrolase</keyword>